<dbReference type="PANTHER" id="PTHR16305">
    <property type="entry name" value="TESTICULAR SOLUBLE ADENYLYL CYCLASE"/>
    <property type="match status" value="1"/>
</dbReference>
<dbReference type="GO" id="GO:0005524">
    <property type="term" value="F:ATP binding"/>
    <property type="evidence" value="ECO:0007669"/>
    <property type="project" value="UniProtKB-KW"/>
</dbReference>
<evidence type="ECO:0000313" key="5">
    <source>
        <dbReference type="Proteomes" id="UP000177230"/>
    </source>
</evidence>
<feature type="domain" description="Guanylate cyclase" evidence="3">
    <location>
        <begin position="69"/>
        <end position="209"/>
    </location>
</feature>
<evidence type="ECO:0000313" key="4">
    <source>
        <dbReference type="EMBL" id="OGF12823.1"/>
    </source>
</evidence>
<reference evidence="4 5" key="1">
    <citation type="journal article" date="2016" name="Nat. Commun.">
        <title>Thousands of microbial genomes shed light on interconnected biogeochemical processes in an aquifer system.</title>
        <authorList>
            <person name="Anantharaman K."/>
            <person name="Brown C.T."/>
            <person name="Hug L.A."/>
            <person name="Sharon I."/>
            <person name="Castelle C.J."/>
            <person name="Probst A.J."/>
            <person name="Thomas B.C."/>
            <person name="Singh A."/>
            <person name="Wilkins M.J."/>
            <person name="Karaoz U."/>
            <person name="Brodie E.L."/>
            <person name="Williams K.H."/>
            <person name="Hubbard S.S."/>
            <person name="Banfield J.F."/>
        </authorList>
    </citation>
    <scope>NUCLEOTIDE SEQUENCE [LARGE SCALE GENOMIC DNA]</scope>
</reference>
<evidence type="ECO:0000256" key="2">
    <source>
        <dbReference type="ARBA" id="ARBA00022840"/>
    </source>
</evidence>
<keyword evidence="2" id="KW-0067">ATP-binding</keyword>
<dbReference type="Pfam" id="PF13191">
    <property type="entry name" value="AAA_16"/>
    <property type="match status" value="1"/>
</dbReference>
<evidence type="ECO:0000259" key="3">
    <source>
        <dbReference type="PROSITE" id="PS50125"/>
    </source>
</evidence>
<dbReference type="PROSITE" id="PS50125">
    <property type="entry name" value="GUANYLATE_CYCLASE_2"/>
    <property type="match status" value="2"/>
</dbReference>
<dbReference type="GO" id="GO:0035556">
    <property type="term" value="P:intracellular signal transduction"/>
    <property type="evidence" value="ECO:0007669"/>
    <property type="project" value="InterPro"/>
</dbReference>
<dbReference type="InterPro" id="IPR029787">
    <property type="entry name" value="Nucleotide_cyclase"/>
</dbReference>
<dbReference type="InterPro" id="IPR001054">
    <property type="entry name" value="A/G_cyclase"/>
</dbReference>
<comment type="caution">
    <text evidence="4">The sequence shown here is derived from an EMBL/GenBank/DDBJ whole genome shotgun (WGS) entry which is preliminary data.</text>
</comment>
<gene>
    <name evidence="4" type="ORF">A2024_12165</name>
</gene>
<dbReference type="EMBL" id="MFFM01000030">
    <property type="protein sequence ID" value="OGF12823.1"/>
    <property type="molecule type" value="Genomic_DNA"/>
</dbReference>
<protein>
    <recommendedName>
        <fullName evidence="3">Guanylate cyclase domain-containing protein</fullName>
    </recommendedName>
</protein>
<proteinExistence type="predicted"/>
<name>A0A1F5RFF2_9BACT</name>
<dbReference type="Proteomes" id="UP000177230">
    <property type="component" value="Unassembled WGS sequence"/>
</dbReference>
<dbReference type="PANTHER" id="PTHR16305:SF28">
    <property type="entry name" value="GUANYLATE CYCLASE DOMAIN-CONTAINING PROTEIN"/>
    <property type="match status" value="1"/>
</dbReference>
<dbReference type="GO" id="GO:0005737">
    <property type="term" value="C:cytoplasm"/>
    <property type="evidence" value="ECO:0007669"/>
    <property type="project" value="TreeGrafter"/>
</dbReference>
<dbReference type="SMART" id="SM00044">
    <property type="entry name" value="CYCc"/>
    <property type="match status" value="1"/>
</dbReference>
<dbReference type="InterPro" id="IPR041664">
    <property type="entry name" value="AAA_16"/>
</dbReference>
<dbReference type="AlphaFoldDB" id="A0A1F5RFF2"/>
<dbReference type="SUPFAM" id="SSF52540">
    <property type="entry name" value="P-loop containing nucleoside triphosphate hydrolases"/>
    <property type="match status" value="1"/>
</dbReference>
<dbReference type="Gene3D" id="3.40.50.300">
    <property type="entry name" value="P-loop containing nucleotide triphosphate hydrolases"/>
    <property type="match status" value="1"/>
</dbReference>
<dbReference type="GO" id="GO:0004016">
    <property type="term" value="F:adenylate cyclase activity"/>
    <property type="evidence" value="ECO:0007669"/>
    <property type="project" value="TreeGrafter"/>
</dbReference>
<dbReference type="Pfam" id="PF00211">
    <property type="entry name" value="Guanylate_cyc"/>
    <property type="match status" value="2"/>
</dbReference>
<sequence>MKTDKKAYGRYLGEETSARFFAGKLSQNEKEQTLRQLSELTRVFWSYLPGAAFRRHAQKLHSGAKVEQALLLADVTGFTALSERLSRIGREGAEEVTGIINSYFAPLIKIVHNYGGDVVYFGGDAFSAGFESVEGEPSPSHLRALQAAFEMQELVKNFTEIKTSSGAFPISLHLALHFGPTEIFSVGRRDLDLEYFMAGRVTNYASQLEDLSSGAELLISRELYDKAKTKITAEPAQGNTYKLVKVNEKVGHLEAAGREETEDIERSIEHLEAIRPYFSSWLTQRIMADPKSGGVAGEHRRVTMLFLNVWGVDFDDDQHAISKAQNYFSVLQEVVERYGGLVNKVDFSSLGHKVLILFGAHIAHENDEERALLCALEMLGREEFGYGGVKQKFGVNSGYVFAGTVGSALRREFTVMGDEVNLAARLMSSAGEQELLATAAIQRKNSGKFGFKNLGEREFKGKKHPITIYQVSKRDETGEDVFAKWMTESKAMVGRQKEKELLNSAVEKGISGQGQIISVVGEAGIGKSRLSRELIQNWAERGYSFFVGNCQSYGAAISYLPWADLLKSYLGIKEADPMEAKTSRIHKMLEIIDPALKEWSPIIGEVVGVPMPESELTKSLDAKLRQQRLFDLVLDIFSWGAAQEPLLLIIEDLHWADGASLGLLNYVARNIGDKPIVLCLVYRPIEVKHEFAGKEYHSQMTLKELSREESLELVKTLLDIQGMPPELEQLILKKSQGNPFFVEEVVKSLIEQEVVAEKDGQWRVVATDIAKINIPDTVQGVIMSRIDRLPAETREVLQISSVIGREFDQHILQAIYPKKVEINPHLKSLRGLDLVLSEQEGSYYFKHIMTQEVAYDSLPFSRRRELHNNIGDHIELSNEDKIEEALELLSHHYFHAQNWEPAFFYSVEAGDKAKKAYANQEALAHYDRALEVFDKMVEAGMLPELTRRIQEELKQKEAEVAK</sequence>
<keyword evidence="1" id="KW-0547">Nucleotide-binding</keyword>
<feature type="domain" description="Guanylate cyclase" evidence="3">
    <location>
        <begin position="303"/>
        <end position="427"/>
    </location>
</feature>
<dbReference type="GO" id="GO:0009190">
    <property type="term" value="P:cyclic nucleotide biosynthetic process"/>
    <property type="evidence" value="ECO:0007669"/>
    <property type="project" value="InterPro"/>
</dbReference>
<dbReference type="InterPro" id="IPR027417">
    <property type="entry name" value="P-loop_NTPase"/>
</dbReference>
<dbReference type="Gene3D" id="3.30.70.1230">
    <property type="entry name" value="Nucleotide cyclase"/>
    <property type="match status" value="2"/>
</dbReference>
<organism evidence="4 5">
    <name type="scientific">Candidatus Edwardsbacteria bacterium GWF2_54_11</name>
    <dbReference type="NCBI Taxonomy" id="1817851"/>
    <lineage>
        <taxon>Bacteria</taxon>
        <taxon>Candidatus Edwardsiibacteriota</taxon>
    </lineage>
</organism>
<evidence type="ECO:0000256" key="1">
    <source>
        <dbReference type="ARBA" id="ARBA00022741"/>
    </source>
</evidence>
<dbReference type="CDD" id="cd07302">
    <property type="entry name" value="CHD"/>
    <property type="match status" value="2"/>
</dbReference>
<accession>A0A1F5RFF2</accession>
<dbReference type="SUPFAM" id="SSF55073">
    <property type="entry name" value="Nucleotide cyclase"/>
    <property type="match status" value="2"/>
</dbReference>